<evidence type="ECO:0000313" key="2">
    <source>
        <dbReference type="Proteomes" id="UP000799118"/>
    </source>
</evidence>
<dbReference type="SUPFAM" id="SSF48452">
    <property type="entry name" value="TPR-like"/>
    <property type="match status" value="1"/>
</dbReference>
<organism evidence="1 2">
    <name type="scientific">Gymnopus androsaceus JB14</name>
    <dbReference type="NCBI Taxonomy" id="1447944"/>
    <lineage>
        <taxon>Eukaryota</taxon>
        <taxon>Fungi</taxon>
        <taxon>Dikarya</taxon>
        <taxon>Basidiomycota</taxon>
        <taxon>Agaricomycotina</taxon>
        <taxon>Agaricomycetes</taxon>
        <taxon>Agaricomycetidae</taxon>
        <taxon>Agaricales</taxon>
        <taxon>Marasmiineae</taxon>
        <taxon>Omphalotaceae</taxon>
        <taxon>Gymnopus</taxon>
    </lineage>
</organism>
<reference evidence="1" key="1">
    <citation type="journal article" date="2019" name="Environ. Microbiol.">
        <title>Fungal ecological strategies reflected in gene transcription - a case study of two litter decomposers.</title>
        <authorList>
            <person name="Barbi F."/>
            <person name="Kohler A."/>
            <person name="Barry K."/>
            <person name="Baskaran P."/>
            <person name="Daum C."/>
            <person name="Fauchery L."/>
            <person name="Ihrmark K."/>
            <person name="Kuo A."/>
            <person name="LaButti K."/>
            <person name="Lipzen A."/>
            <person name="Morin E."/>
            <person name="Grigoriev I.V."/>
            <person name="Henrissat B."/>
            <person name="Lindahl B."/>
            <person name="Martin F."/>
        </authorList>
    </citation>
    <scope>NUCLEOTIDE SEQUENCE</scope>
    <source>
        <strain evidence="1">JB14</strain>
    </source>
</reference>
<dbReference type="OrthoDB" id="2423701at2759"/>
<gene>
    <name evidence="1" type="ORF">BT96DRAFT_924470</name>
</gene>
<dbReference type="EMBL" id="ML769587">
    <property type="protein sequence ID" value="KAE9392809.1"/>
    <property type="molecule type" value="Genomic_DNA"/>
</dbReference>
<name>A0A6A4H3N1_9AGAR</name>
<proteinExistence type="predicted"/>
<keyword evidence="2" id="KW-1185">Reference proteome</keyword>
<sequence>MDWQEPFKKAVLYFKRSKYGECLRLLNYALEHGGSDQYAIYDSRAAVYEKTLRLREALLDVKEAIRLAPNRWQCYSRAARLFLLIRKFDEASKMVELALQKINPTDDKNRTTLIALQSQVFESRKRLCCHVGMLPTELLSTIFGYMVEEDAVLVILISRKDPIRKSAWWVQRSKGRIRKLCLRRTLSDKVDWSLDKLDGIQWDNIRSCHLEDIDILKQLEKASALNVISQLETLEIRDKLMDSREDFVSHLGDSLKNLTIDGAIMSLGDLQVHSLVSLKAVQLGERFMDDLFQLLTNNPSLESLVVGSPFNTFRDLPETTLTLAHLAVLDYSSGSTQLFNFLRLPSLEVLSCRHCVQSNAILQCLLDSTTDRLKSLSFDSCAHHATASILDALASPELCPALSHLDFSACADVTSSLLIRVVKPRLSQAQAHNTSQEEMTEETMSEIPCVAEIRSLITNECPAVTTESLSWFREKVPDFTANGRR</sequence>
<dbReference type="SUPFAM" id="SSF52047">
    <property type="entry name" value="RNI-like"/>
    <property type="match status" value="1"/>
</dbReference>
<dbReference type="InterPro" id="IPR011990">
    <property type="entry name" value="TPR-like_helical_dom_sf"/>
</dbReference>
<protein>
    <submittedName>
        <fullName evidence="1">Uncharacterized protein</fullName>
    </submittedName>
</protein>
<dbReference type="Gene3D" id="1.25.40.10">
    <property type="entry name" value="Tetratricopeptide repeat domain"/>
    <property type="match status" value="1"/>
</dbReference>
<accession>A0A6A4H3N1</accession>
<dbReference type="Gene3D" id="3.80.10.10">
    <property type="entry name" value="Ribonuclease Inhibitor"/>
    <property type="match status" value="1"/>
</dbReference>
<dbReference type="InterPro" id="IPR032675">
    <property type="entry name" value="LRR_dom_sf"/>
</dbReference>
<dbReference type="Proteomes" id="UP000799118">
    <property type="component" value="Unassembled WGS sequence"/>
</dbReference>
<evidence type="ECO:0000313" key="1">
    <source>
        <dbReference type="EMBL" id="KAE9392809.1"/>
    </source>
</evidence>
<dbReference type="AlphaFoldDB" id="A0A6A4H3N1"/>